<dbReference type="EMBL" id="AWVA01000085">
    <property type="protein sequence ID" value="ERJ74862.1"/>
    <property type="molecule type" value="Genomic_DNA"/>
</dbReference>
<dbReference type="InterPro" id="IPR036388">
    <property type="entry name" value="WH-like_DNA-bd_sf"/>
</dbReference>
<protein>
    <submittedName>
        <fullName evidence="5">Transcriptional regulator, ArsR family</fullName>
    </submittedName>
</protein>
<comment type="caution">
    <text evidence="5">The sequence shown here is derived from an EMBL/GenBank/DDBJ whole genome shotgun (WGS) entry which is preliminary data.</text>
</comment>
<dbReference type="Proteomes" id="UP000016617">
    <property type="component" value="Unassembled WGS sequence"/>
</dbReference>
<evidence type="ECO:0000256" key="2">
    <source>
        <dbReference type="ARBA" id="ARBA00023125"/>
    </source>
</evidence>
<dbReference type="SMART" id="SM00418">
    <property type="entry name" value="HTH_ARSR"/>
    <property type="match status" value="1"/>
</dbReference>
<dbReference type="InterPro" id="IPR051081">
    <property type="entry name" value="HTH_MetalResp_TranReg"/>
</dbReference>
<dbReference type="InterPro" id="IPR001845">
    <property type="entry name" value="HTH_ArsR_DNA-bd_dom"/>
</dbReference>
<dbReference type="GO" id="GO:0003677">
    <property type="term" value="F:DNA binding"/>
    <property type="evidence" value="ECO:0007669"/>
    <property type="project" value="UniProtKB-KW"/>
</dbReference>
<dbReference type="CDD" id="cd00090">
    <property type="entry name" value="HTH_ARSR"/>
    <property type="match status" value="1"/>
</dbReference>
<reference evidence="5 6" key="1">
    <citation type="submission" date="2013-06" db="EMBL/GenBank/DDBJ databases">
        <authorList>
            <person name="Weinstock G."/>
            <person name="Sodergren E."/>
            <person name="Lobos E.A."/>
            <person name="Fulton L."/>
            <person name="Fulton R."/>
            <person name="Courtney L."/>
            <person name="Fronick C."/>
            <person name="O'Laughlin M."/>
            <person name="Godfrey J."/>
            <person name="Wilson R.M."/>
            <person name="Miner T."/>
            <person name="Farmer C."/>
            <person name="Delehaunty K."/>
            <person name="Cordes M."/>
            <person name="Minx P."/>
            <person name="Tomlinson C."/>
            <person name="Chen J."/>
            <person name="Wollam A."/>
            <person name="Pepin K.H."/>
            <person name="Bhonagiri V."/>
            <person name="Zhang X."/>
            <person name="Warren W."/>
            <person name="Mitreva M."/>
            <person name="Mardis E.R."/>
            <person name="Wilson R.K."/>
        </authorList>
    </citation>
    <scope>NUCLEOTIDE SEQUENCE [LARGE SCALE GENOMIC DNA]</scope>
    <source>
        <strain evidence="5 6">W1703</strain>
    </source>
</reference>
<keyword evidence="3" id="KW-0804">Transcription</keyword>
<dbReference type="InterPro" id="IPR036390">
    <property type="entry name" value="WH_DNA-bd_sf"/>
</dbReference>
<gene>
    <name evidence="5" type="ORF">HMPREF1557_01404</name>
</gene>
<proteinExistence type="predicted"/>
<sequence>MIIIEQFNDNIIIKFFKKGLNKLKIMPDLFHPEAQEISLSQVLYALSDPIRLQIFSKLFDLGEEVSCSYFNSLAKKSNLSHHYKVLREAGVIYVRIEGRHRYLSLRQSDINKRFPRLFPTIFNSYSQD</sequence>
<keyword evidence="2" id="KW-0238">DNA-binding</keyword>
<evidence type="ECO:0000259" key="4">
    <source>
        <dbReference type="PROSITE" id="PS50987"/>
    </source>
</evidence>
<accession>U2J472</accession>
<feature type="domain" description="HTH arsR-type" evidence="4">
    <location>
        <begin position="31"/>
        <end position="125"/>
    </location>
</feature>
<dbReference type="PRINTS" id="PR00778">
    <property type="entry name" value="HTHARSR"/>
</dbReference>
<evidence type="ECO:0000313" key="6">
    <source>
        <dbReference type="Proteomes" id="UP000016617"/>
    </source>
</evidence>
<dbReference type="InterPro" id="IPR011991">
    <property type="entry name" value="ArsR-like_HTH"/>
</dbReference>
<dbReference type="Gene3D" id="1.10.10.10">
    <property type="entry name" value="Winged helix-like DNA-binding domain superfamily/Winged helix DNA-binding domain"/>
    <property type="match status" value="1"/>
</dbReference>
<name>U2J472_9STRE</name>
<dbReference type="PATRIC" id="fig|1227275.3.peg.1251"/>
<dbReference type="AlphaFoldDB" id="U2J472"/>
<dbReference type="SUPFAM" id="SSF46785">
    <property type="entry name" value="Winged helix' DNA-binding domain"/>
    <property type="match status" value="1"/>
</dbReference>
<evidence type="ECO:0000256" key="3">
    <source>
        <dbReference type="ARBA" id="ARBA00023163"/>
    </source>
</evidence>
<organism evidence="5 6">
    <name type="scientific">Streptococcus sobrinus W1703</name>
    <dbReference type="NCBI Taxonomy" id="1227275"/>
    <lineage>
        <taxon>Bacteria</taxon>
        <taxon>Bacillati</taxon>
        <taxon>Bacillota</taxon>
        <taxon>Bacilli</taxon>
        <taxon>Lactobacillales</taxon>
        <taxon>Streptococcaceae</taxon>
        <taxon>Streptococcus</taxon>
    </lineage>
</organism>
<dbReference type="PANTHER" id="PTHR33154:SF12">
    <property type="entry name" value="TRANSCRIPTIONAL REGULATORY PROTEIN"/>
    <property type="match status" value="1"/>
</dbReference>
<dbReference type="HOGENOM" id="CLU_097806_4_1_9"/>
<dbReference type="PANTHER" id="PTHR33154">
    <property type="entry name" value="TRANSCRIPTIONAL REGULATOR, ARSR FAMILY"/>
    <property type="match status" value="1"/>
</dbReference>
<dbReference type="PROSITE" id="PS50987">
    <property type="entry name" value="HTH_ARSR_2"/>
    <property type="match status" value="1"/>
</dbReference>
<evidence type="ECO:0000313" key="5">
    <source>
        <dbReference type="EMBL" id="ERJ74862.1"/>
    </source>
</evidence>
<keyword evidence="1" id="KW-0805">Transcription regulation</keyword>
<dbReference type="GO" id="GO:0003700">
    <property type="term" value="F:DNA-binding transcription factor activity"/>
    <property type="evidence" value="ECO:0007669"/>
    <property type="project" value="InterPro"/>
</dbReference>
<evidence type="ECO:0000256" key="1">
    <source>
        <dbReference type="ARBA" id="ARBA00023015"/>
    </source>
</evidence>